<keyword evidence="8 10" id="KW-0472">Membrane</keyword>
<keyword evidence="3" id="KW-0050">Antiport</keyword>
<feature type="domain" description="EF-hand" evidence="12">
    <location>
        <begin position="305"/>
        <end position="340"/>
    </location>
</feature>
<comment type="caution">
    <text evidence="13">The sequence shown here is derived from an EMBL/GenBank/DDBJ whole genome shotgun (WGS) entry which is preliminary data.</text>
</comment>
<feature type="transmembrane region" description="Helical" evidence="10">
    <location>
        <begin position="152"/>
        <end position="172"/>
    </location>
</feature>
<sequence>MARLEFLLSIALLLLVLGNVQSRSLRLISSKELVSGTTIIVDHLDFNSSVLTSKGLNSTRDECVHHYGFLPCATNIPGFVFQIAVLEYLLLVGDKILTKGRQQIFSILGVGIYGATLFRILEVLPTIVLVLASGVAQNKKAAQARVENGVGSLAGSTIFWLTLQWGICVLLGRTKITKESSLPHQQKSSTSAGFLLVKQRLSILKEDCVETDRKTSLTAGLMLLSLIPFIMVEVVTTFKSHPWGHITTITVSGAVLVSYFIFQSRHQWIQERSLEFSRNQLLLAGFLNHLQKYAKKRLVNDEGKLDVSCIKRTFHTIDKNEDNCISEAELKDFVTNMKSGDLQLDEEFANTELMKHFDQDSDSFITMDEFMGGCQRFISEAKQMVADKNACSRKYLPELHKIVQPWIEKKKNKLAEIEKQLSEILCTIQDQQLDFLLTDGKPDEAKIRSLFEEFDKDGNRKMSVGELKGMITSKFESVKLDHDDVVMKMMKAFDINKDDMLHEKEFLDGFKKRLSDSTNSKLIEKYREKKKRSIRKKSLHALIKPLLRLAVGVAIVSSLGLPLINNTQLLSEHMGIPSFFISFTVLPLAANFRTTMATVFPASQKKEEASSLTFSAIYGAVFMNNILGLLGFLGLIWARGFVWEYSAEVLVVLIVTAIVGLLAFLRTTYPLWTCFLAFSLYPLSLVVFYVIRYLWGWE</sequence>
<dbReference type="Pfam" id="PF01699">
    <property type="entry name" value="Na_Ca_ex"/>
    <property type="match status" value="1"/>
</dbReference>
<evidence type="ECO:0000313" key="14">
    <source>
        <dbReference type="Proteomes" id="UP001174677"/>
    </source>
</evidence>
<evidence type="ECO:0000256" key="5">
    <source>
        <dbReference type="ARBA" id="ARBA00022837"/>
    </source>
</evidence>
<feature type="transmembrane region" description="Helical" evidence="10">
    <location>
        <begin position="612"/>
        <end position="639"/>
    </location>
</feature>
<dbReference type="InterPro" id="IPR004713">
    <property type="entry name" value="CaH_exchang"/>
</dbReference>
<feature type="transmembrane region" description="Helical" evidence="10">
    <location>
        <begin position="576"/>
        <end position="600"/>
    </location>
</feature>
<dbReference type="CDD" id="cd00051">
    <property type="entry name" value="EFh"/>
    <property type="match status" value="1"/>
</dbReference>
<keyword evidence="9" id="KW-0175">Coiled coil</keyword>
<dbReference type="PROSITE" id="PS50222">
    <property type="entry name" value="EF_HAND_2"/>
    <property type="match status" value="4"/>
</dbReference>
<keyword evidence="7" id="KW-0406">Ion transport</keyword>
<evidence type="ECO:0000256" key="10">
    <source>
        <dbReference type="SAM" id="Phobius"/>
    </source>
</evidence>
<keyword evidence="6 10" id="KW-1133">Transmembrane helix</keyword>
<gene>
    <name evidence="13" type="ORF">P3X46_033187</name>
</gene>
<dbReference type="PROSITE" id="PS00018">
    <property type="entry name" value="EF_HAND_1"/>
    <property type="match status" value="2"/>
</dbReference>
<evidence type="ECO:0000256" key="1">
    <source>
        <dbReference type="ARBA" id="ARBA00004127"/>
    </source>
</evidence>
<feature type="chain" id="PRO_5047284479" description="EF-hand domain-containing protein" evidence="11">
    <location>
        <begin position="23"/>
        <end position="698"/>
    </location>
</feature>
<keyword evidence="11" id="KW-0732">Signal</keyword>
<feature type="transmembrane region" description="Helical" evidence="10">
    <location>
        <begin position="244"/>
        <end position="262"/>
    </location>
</feature>
<feature type="transmembrane region" description="Helical" evidence="10">
    <location>
        <begin position="645"/>
        <end position="665"/>
    </location>
</feature>
<feature type="transmembrane region" description="Helical" evidence="10">
    <location>
        <begin position="219"/>
        <end position="238"/>
    </location>
</feature>
<evidence type="ECO:0000256" key="8">
    <source>
        <dbReference type="ARBA" id="ARBA00023136"/>
    </source>
</evidence>
<dbReference type="InterPro" id="IPR004837">
    <property type="entry name" value="NaCa_Exmemb"/>
</dbReference>
<dbReference type="PANTHER" id="PTHR31503:SF85">
    <property type="entry name" value="CALCIUM-BINDING EF-HAND FAMILY PROTEIN"/>
    <property type="match status" value="1"/>
</dbReference>
<accession>A0ABQ9KFP2</accession>
<feature type="signal peptide" evidence="11">
    <location>
        <begin position="1"/>
        <end position="22"/>
    </location>
</feature>
<dbReference type="Gene3D" id="1.10.238.10">
    <property type="entry name" value="EF-hand"/>
    <property type="match status" value="2"/>
</dbReference>
<feature type="domain" description="EF-hand" evidence="12">
    <location>
        <begin position="345"/>
        <end position="380"/>
    </location>
</feature>
<keyword evidence="2" id="KW-0813">Transport</keyword>
<keyword evidence="14" id="KW-1185">Reference proteome</keyword>
<keyword evidence="4 10" id="KW-0812">Transmembrane</keyword>
<feature type="transmembrane region" description="Helical" evidence="10">
    <location>
        <begin position="104"/>
        <end position="132"/>
    </location>
</feature>
<protein>
    <recommendedName>
        <fullName evidence="12">EF-hand domain-containing protein</fullName>
    </recommendedName>
</protein>
<comment type="subcellular location">
    <subcellularLocation>
        <location evidence="1">Endomembrane system</location>
        <topology evidence="1">Multi-pass membrane protein</topology>
    </subcellularLocation>
</comment>
<evidence type="ECO:0000256" key="6">
    <source>
        <dbReference type="ARBA" id="ARBA00022989"/>
    </source>
</evidence>
<evidence type="ECO:0000256" key="9">
    <source>
        <dbReference type="SAM" id="Coils"/>
    </source>
</evidence>
<dbReference type="Pfam" id="PF13499">
    <property type="entry name" value="EF-hand_7"/>
    <property type="match status" value="2"/>
</dbReference>
<evidence type="ECO:0000256" key="7">
    <source>
        <dbReference type="ARBA" id="ARBA00023065"/>
    </source>
</evidence>
<dbReference type="SMART" id="SM00054">
    <property type="entry name" value="EFh"/>
    <property type="match status" value="4"/>
</dbReference>
<reference evidence="13 14" key="1">
    <citation type="journal article" date="2023" name="Plant Biotechnol. J.">
        <title>Chromosome-level wild Hevea brasiliensis genome provides new tools for genomic-assisted breeding and valuable loci to elevate rubber yield.</title>
        <authorList>
            <person name="Cheng H."/>
            <person name="Song X."/>
            <person name="Hu Y."/>
            <person name="Wu T."/>
            <person name="Yang Q."/>
            <person name="An Z."/>
            <person name="Feng S."/>
            <person name="Deng Z."/>
            <person name="Wu W."/>
            <person name="Zeng X."/>
            <person name="Tu M."/>
            <person name="Wang X."/>
            <person name="Huang H."/>
        </authorList>
    </citation>
    <scope>NUCLEOTIDE SEQUENCE [LARGE SCALE GENOMIC DNA]</scope>
    <source>
        <strain evidence="13">MT/VB/25A 57/8</strain>
    </source>
</reference>
<evidence type="ECO:0000256" key="2">
    <source>
        <dbReference type="ARBA" id="ARBA00022448"/>
    </source>
</evidence>
<organism evidence="13 14">
    <name type="scientific">Hevea brasiliensis</name>
    <name type="common">Para rubber tree</name>
    <name type="synonym">Siphonia brasiliensis</name>
    <dbReference type="NCBI Taxonomy" id="3981"/>
    <lineage>
        <taxon>Eukaryota</taxon>
        <taxon>Viridiplantae</taxon>
        <taxon>Streptophyta</taxon>
        <taxon>Embryophyta</taxon>
        <taxon>Tracheophyta</taxon>
        <taxon>Spermatophyta</taxon>
        <taxon>Magnoliopsida</taxon>
        <taxon>eudicotyledons</taxon>
        <taxon>Gunneridae</taxon>
        <taxon>Pentapetalae</taxon>
        <taxon>rosids</taxon>
        <taxon>fabids</taxon>
        <taxon>Malpighiales</taxon>
        <taxon>Euphorbiaceae</taxon>
        <taxon>Crotonoideae</taxon>
        <taxon>Micrandreae</taxon>
        <taxon>Hevea</taxon>
    </lineage>
</organism>
<evidence type="ECO:0000259" key="12">
    <source>
        <dbReference type="PROSITE" id="PS50222"/>
    </source>
</evidence>
<dbReference type="InterPro" id="IPR002048">
    <property type="entry name" value="EF_hand_dom"/>
</dbReference>
<evidence type="ECO:0000256" key="11">
    <source>
        <dbReference type="SAM" id="SignalP"/>
    </source>
</evidence>
<feature type="domain" description="EF-hand" evidence="12">
    <location>
        <begin position="442"/>
        <end position="477"/>
    </location>
</feature>
<feature type="transmembrane region" description="Helical" evidence="10">
    <location>
        <begin position="672"/>
        <end position="695"/>
    </location>
</feature>
<dbReference type="EMBL" id="JARPOI010000018">
    <property type="protein sequence ID" value="KAJ9136075.1"/>
    <property type="molecule type" value="Genomic_DNA"/>
</dbReference>
<feature type="transmembrane region" description="Helical" evidence="10">
    <location>
        <begin position="545"/>
        <end position="564"/>
    </location>
</feature>
<dbReference type="Proteomes" id="UP001174677">
    <property type="component" value="Chromosome 18"/>
</dbReference>
<feature type="coiled-coil region" evidence="9">
    <location>
        <begin position="407"/>
        <end position="434"/>
    </location>
</feature>
<feature type="transmembrane region" description="Helical" evidence="10">
    <location>
        <begin position="67"/>
        <end position="92"/>
    </location>
</feature>
<evidence type="ECO:0000256" key="3">
    <source>
        <dbReference type="ARBA" id="ARBA00022449"/>
    </source>
</evidence>
<dbReference type="InterPro" id="IPR011992">
    <property type="entry name" value="EF-hand-dom_pair"/>
</dbReference>
<keyword evidence="5" id="KW-0106">Calcium</keyword>
<evidence type="ECO:0000256" key="4">
    <source>
        <dbReference type="ARBA" id="ARBA00022692"/>
    </source>
</evidence>
<feature type="domain" description="EF-hand" evidence="12">
    <location>
        <begin position="481"/>
        <end position="516"/>
    </location>
</feature>
<evidence type="ECO:0000313" key="13">
    <source>
        <dbReference type="EMBL" id="KAJ9136075.1"/>
    </source>
</evidence>
<dbReference type="SUPFAM" id="SSF47473">
    <property type="entry name" value="EF-hand"/>
    <property type="match status" value="1"/>
</dbReference>
<dbReference type="InterPro" id="IPR018247">
    <property type="entry name" value="EF_Hand_1_Ca_BS"/>
</dbReference>
<name>A0ABQ9KFP2_HEVBR</name>
<proteinExistence type="predicted"/>
<dbReference type="PANTHER" id="PTHR31503">
    <property type="entry name" value="VACUOLAR CALCIUM ION TRANSPORTER"/>
    <property type="match status" value="1"/>
</dbReference>